<feature type="compositionally biased region" description="Polar residues" evidence="1">
    <location>
        <begin position="712"/>
        <end position="722"/>
    </location>
</feature>
<evidence type="ECO:0000259" key="2">
    <source>
        <dbReference type="PROSITE" id="PS50004"/>
    </source>
</evidence>
<dbReference type="EMBL" id="MKGL01000168">
    <property type="protein sequence ID" value="RNF04268.1"/>
    <property type="molecule type" value="Genomic_DNA"/>
</dbReference>
<protein>
    <recommendedName>
        <fullName evidence="2">C2 domain-containing protein</fullName>
    </recommendedName>
</protein>
<feature type="region of interest" description="Disordered" evidence="1">
    <location>
        <begin position="575"/>
        <end position="722"/>
    </location>
</feature>
<evidence type="ECO:0000313" key="4">
    <source>
        <dbReference type="Proteomes" id="UP000283634"/>
    </source>
</evidence>
<dbReference type="OrthoDB" id="265720at2759"/>
<dbReference type="Pfam" id="PF00168">
    <property type="entry name" value="C2"/>
    <property type="match status" value="2"/>
</dbReference>
<keyword evidence="4" id="KW-1185">Reference proteome</keyword>
<organism evidence="3 4">
    <name type="scientific">Trypanosoma rangeli</name>
    <dbReference type="NCBI Taxonomy" id="5698"/>
    <lineage>
        <taxon>Eukaryota</taxon>
        <taxon>Discoba</taxon>
        <taxon>Euglenozoa</taxon>
        <taxon>Kinetoplastea</taxon>
        <taxon>Metakinetoplastina</taxon>
        <taxon>Trypanosomatida</taxon>
        <taxon>Trypanosomatidae</taxon>
        <taxon>Trypanosoma</taxon>
        <taxon>Herpetosoma</taxon>
    </lineage>
</organism>
<dbReference type="Proteomes" id="UP000283634">
    <property type="component" value="Unassembled WGS sequence"/>
</dbReference>
<sequence>MSIFGAPLPHEDDTATSLIRREGYPPIGSYEQIPEVYVCPCCSNINPSHEPDHLLRTAKEEKELERRRLMQLDIFEERAKPISMAVPRPRAIPIHQDTDDDQLNQPLVPPPPMTLEELRKMQRKMNRTRLIVTVHHGKNLDLHPLDPTSVLLRCGALEGQTAKVPRGNGVLSTWEEIFEFSYPNEEEPLELLVIDDALPAEQDHVFGGIVVPPYALRNRARGDEEVLPVCSPDEMQRGYGRMKETPMGSIVVSWYVKSGAEEDEPTNVNQNLENPVDCVFVVHRIFQYTDNGAEPFMDGVLCVLRDADDNLSASTQYQPSGVANMSTSPYYTKEGFNYLPEPASQTMQLITEKRLGNILLCVPKAHGEGGEDEGLLVVGAVSLDFGELYHKGSAVLLVESRVKEDALWGEIALEWRLTPHTTLQEELERLQLIHKKKLERGAMGQHATKTHGPLFVTVVRGVNLSDHDGNPLTQAQVCLYAGHMEGSTFVAFNTLDEDGMTNIINWNQQMQFIDLDYDESDINVHVLDGNERISSGEFVADKERSYVVVQMHDPYDEDKLMGEILVNYRRVSAADDAALRKSEDNSATNNVKSDGEERILLSEGRERSLEVQDHQNGDRESHHENVNEEYGDQALAQEYPGEEEHSKRGPSSDQARAQDSPGDERHSKRGPSSDQARAQDSPGDERHSKRGPSSDQARAQDSPGDERRSKRGPSSDQAQAHE</sequence>
<dbReference type="RefSeq" id="XP_029238010.1">
    <property type="nucleotide sequence ID" value="XM_029382283.1"/>
</dbReference>
<proteinExistence type="predicted"/>
<dbReference type="InterPro" id="IPR035892">
    <property type="entry name" value="C2_domain_sf"/>
</dbReference>
<dbReference type="SUPFAM" id="SSF49562">
    <property type="entry name" value="C2 domain (Calcium/lipid-binding domain, CaLB)"/>
    <property type="match status" value="2"/>
</dbReference>
<name>A0A422NFN2_TRYRA</name>
<feature type="compositionally biased region" description="Basic and acidic residues" evidence="1">
    <location>
        <begin position="593"/>
        <end position="626"/>
    </location>
</feature>
<accession>A0A422NFN2</accession>
<evidence type="ECO:0000256" key="1">
    <source>
        <dbReference type="SAM" id="MobiDB-lite"/>
    </source>
</evidence>
<dbReference type="InterPro" id="IPR000008">
    <property type="entry name" value="C2_dom"/>
</dbReference>
<comment type="caution">
    <text evidence="3">The sequence shown here is derived from an EMBL/GenBank/DDBJ whole genome shotgun (WGS) entry which is preliminary data.</text>
</comment>
<dbReference type="CDD" id="cd00030">
    <property type="entry name" value="C2"/>
    <property type="match status" value="2"/>
</dbReference>
<feature type="domain" description="C2" evidence="2">
    <location>
        <begin position="107"/>
        <end position="227"/>
    </location>
</feature>
<feature type="non-terminal residue" evidence="3">
    <location>
        <position position="722"/>
    </location>
</feature>
<dbReference type="PROSITE" id="PS50004">
    <property type="entry name" value="C2"/>
    <property type="match status" value="1"/>
</dbReference>
<gene>
    <name evidence="3" type="ORF">TraAM80_05404</name>
</gene>
<reference evidence="3 4" key="1">
    <citation type="journal article" date="2018" name="BMC Genomics">
        <title>Genomic comparison of Trypanosoma conorhini and Trypanosoma rangeli to Trypanosoma cruzi strains of high and low virulence.</title>
        <authorList>
            <person name="Bradwell K.R."/>
            <person name="Koparde V.N."/>
            <person name="Matveyev A.V."/>
            <person name="Serrano M.G."/>
            <person name="Alves J.M."/>
            <person name="Parikh H."/>
            <person name="Huang B."/>
            <person name="Lee V."/>
            <person name="Espinosa-Alvarez O."/>
            <person name="Ortiz P.A."/>
            <person name="Costa-Martins A.G."/>
            <person name="Teixeira M.M."/>
            <person name="Buck G.A."/>
        </authorList>
    </citation>
    <scope>NUCLEOTIDE SEQUENCE [LARGE SCALE GENOMIC DNA]</scope>
    <source>
        <strain evidence="3 4">AM80</strain>
    </source>
</reference>
<dbReference type="Gene3D" id="2.60.40.150">
    <property type="entry name" value="C2 domain"/>
    <property type="match status" value="1"/>
</dbReference>
<dbReference type="AlphaFoldDB" id="A0A422NFN2"/>
<dbReference type="GeneID" id="40329337"/>
<evidence type="ECO:0000313" key="3">
    <source>
        <dbReference type="EMBL" id="RNF04268.1"/>
    </source>
</evidence>
<dbReference type="OMA" id="YKRLHAP"/>